<keyword evidence="3" id="KW-0808">Transferase</keyword>
<organism evidence="3 4">
    <name type="scientific">Nocardia otitidiscaviarum</name>
    <dbReference type="NCBI Taxonomy" id="1823"/>
    <lineage>
        <taxon>Bacteria</taxon>
        <taxon>Bacillati</taxon>
        <taxon>Actinomycetota</taxon>
        <taxon>Actinomycetes</taxon>
        <taxon>Mycobacteriales</taxon>
        <taxon>Nocardiaceae</taxon>
        <taxon>Nocardia</taxon>
    </lineage>
</organism>
<keyword evidence="3" id="KW-0012">Acyltransferase</keyword>
<name>A0A516NGX0_9NOCA</name>
<dbReference type="AlphaFoldDB" id="A0A516NGX0"/>
<dbReference type="PANTHER" id="PTHR22753">
    <property type="entry name" value="TRANSMEMBRANE PROTEIN 68"/>
    <property type="match status" value="1"/>
</dbReference>
<dbReference type="SUPFAM" id="SSF69593">
    <property type="entry name" value="Glycerol-3-phosphate (1)-acyltransferase"/>
    <property type="match status" value="1"/>
</dbReference>
<proteinExistence type="predicted"/>
<dbReference type="EMBL" id="CP041695">
    <property type="protein sequence ID" value="QDP78152.1"/>
    <property type="molecule type" value="Genomic_DNA"/>
</dbReference>
<dbReference type="PANTHER" id="PTHR22753:SF14">
    <property type="entry name" value="MONOACYLGLYCEROL_DIACYLGLYCEROL O-ACYLTRANSFERASE"/>
    <property type="match status" value="1"/>
</dbReference>
<dbReference type="Proteomes" id="UP000317039">
    <property type="component" value="Chromosome"/>
</dbReference>
<feature type="region of interest" description="Disordered" evidence="1">
    <location>
        <begin position="16"/>
        <end position="36"/>
    </location>
</feature>
<evidence type="ECO:0000313" key="3">
    <source>
        <dbReference type="EMBL" id="QDP78152.1"/>
    </source>
</evidence>
<sequence>MPPEAFRAWAQAVSRRPSTASARDRNGYMSTTTQVPDPNHPLLPLARAYTSYFTPTVSGLENLPASGPALVIGNHSSIYWAPEVWITFMAMMERRPTEPTFGVAHEILLRAPFLGDSLRQFGVIPASQEAAAAGLKDGGAVMVYPGGDWEACRPWTERGKIDFAGRKGFIRLALKLGVPVIPAVANGGHDSIFVLSRGERTAKLLQLDKLFRAKVFPYTVGLPFGIAPVIPQIPLPATVDVSFLPPLDWSTEPGDPEDTAAVAAHYESTVRTMQTELDRLRAETPNPVSAGIKNHLAALPGPLSGLANLL</sequence>
<dbReference type="SMART" id="SM00563">
    <property type="entry name" value="PlsC"/>
    <property type="match status" value="1"/>
</dbReference>
<dbReference type="GO" id="GO:0016746">
    <property type="term" value="F:acyltransferase activity"/>
    <property type="evidence" value="ECO:0007669"/>
    <property type="project" value="UniProtKB-KW"/>
</dbReference>
<evidence type="ECO:0000256" key="1">
    <source>
        <dbReference type="SAM" id="MobiDB-lite"/>
    </source>
</evidence>
<evidence type="ECO:0000313" key="4">
    <source>
        <dbReference type="Proteomes" id="UP000317039"/>
    </source>
</evidence>
<protein>
    <submittedName>
        <fullName evidence="3">Acyltransferase family protein</fullName>
    </submittedName>
</protein>
<dbReference type="Pfam" id="PF01553">
    <property type="entry name" value="Acyltransferase"/>
    <property type="match status" value="1"/>
</dbReference>
<evidence type="ECO:0000259" key="2">
    <source>
        <dbReference type="SMART" id="SM00563"/>
    </source>
</evidence>
<reference evidence="3 4" key="1">
    <citation type="submission" date="2019-07" db="EMBL/GenBank/DDBJ databases">
        <title>Complete Genome Sequence and Methylome Analysis of Nocardia otitidis-caviarum NEB252.</title>
        <authorList>
            <person name="Fomenkov A."/>
            <person name="Anton B.P."/>
            <person name="Vincze T."/>
            <person name="Roberts R.J."/>
        </authorList>
    </citation>
    <scope>NUCLEOTIDE SEQUENCE [LARGE SCALE GENOMIC DNA]</scope>
    <source>
        <strain evidence="3 4">NEB252</strain>
    </source>
</reference>
<dbReference type="InterPro" id="IPR002123">
    <property type="entry name" value="Plipid/glycerol_acylTrfase"/>
</dbReference>
<dbReference type="KEGG" id="nod:FOH10_04780"/>
<dbReference type="CDD" id="cd07987">
    <property type="entry name" value="LPLAT_MGAT-like"/>
    <property type="match status" value="1"/>
</dbReference>
<dbReference type="GO" id="GO:0016020">
    <property type="term" value="C:membrane"/>
    <property type="evidence" value="ECO:0007669"/>
    <property type="project" value="TreeGrafter"/>
</dbReference>
<gene>
    <name evidence="3" type="ORF">FOH10_04780</name>
</gene>
<feature type="domain" description="Phospholipid/glycerol acyltransferase" evidence="2">
    <location>
        <begin position="69"/>
        <end position="188"/>
    </location>
</feature>
<accession>A0A516NGX0</accession>